<protein>
    <submittedName>
        <fullName evidence="1">Uncharacterized protein</fullName>
    </submittedName>
</protein>
<keyword evidence="2" id="KW-1185">Reference proteome</keyword>
<name>D7UB59_VITVI</name>
<dbReference type="HOGENOM" id="CLU_2799190_0_0_1"/>
<evidence type="ECO:0000313" key="1">
    <source>
        <dbReference type="EMBL" id="CBI39983.3"/>
    </source>
</evidence>
<accession>D7UB59</accession>
<sequence>MFLTTRLGFSPFLLSGMSSSSDKYHTSNSFVTIKLPFIKSPLNPLSYLSAISPPKSNGDSNELEEEMH</sequence>
<dbReference type="EMBL" id="FN596748">
    <property type="protein sequence ID" value="CBI39983.3"/>
    <property type="molecule type" value="Genomic_DNA"/>
</dbReference>
<evidence type="ECO:0000313" key="2">
    <source>
        <dbReference type="Proteomes" id="UP000009183"/>
    </source>
</evidence>
<reference evidence="2" key="1">
    <citation type="journal article" date="2007" name="Nature">
        <title>The grapevine genome sequence suggests ancestral hexaploidization in major angiosperm phyla.</title>
        <authorList>
            <consortium name="The French-Italian Public Consortium for Grapevine Genome Characterization."/>
            <person name="Jaillon O."/>
            <person name="Aury J.-M."/>
            <person name="Noel B."/>
            <person name="Policriti A."/>
            <person name="Clepet C."/>
            <person name="Casagrande A."/>
            <person name="Choisne N."/>
            <person name="Aubourg S."/>
            <person name="Vitulo N."/>
            <person name="Jubin C."/>
            <person name="Vezzi A."/>
            <person name="Legeai F."/>
            <person name="Hugueney P."/>
            <person name="Dasilva C."/>
            <person name="Horner D."/>
            <person name="Mica E."/>
            <person name="Jublot D."/>
            <person name="Poulain J."/>
            <person name="Bruyere C."/>
            <person name="Billault A."/>
            <person name="Segurens B."/>
            <person name="Gouyvenoux M."/>
            <person name="Ugarte E."/>
            <person name="Cattonaro F."/>
            <person name="Anthouard V."/>
            <person name="Vico V."/>
            <person name="Del Fabbro C."/>
            <person name="Alaux M."/>
            <person name="Di Gaspero G."/>
            <person name="Dumas V."/>
            <person name="Felice N."/>
            <person name="Paillard S."/>
            <person name="Juman I."/>
            <person name="Moroldo M."/>
            <person name="Scalabrin S."/>
            <person name="Canaguier A."/>
            <person name="Le Clainche I."/>
            <person name="Malacrida G."/>
            <person name="Durand E."/>
            <person name="Pesole G."/>
            <person name="Laucou V."/>
            <person name="Chatelet P."/>
            <person name="Merdinoglu D."/>
            <person name="Delledonne M."/>
            <person name="Pezzotti M."/>
            <person name="Lecharny A."/>
            <person name="Scarpelli C."/>
            <person name="Artiguenave F."/>
            <person name="Pe M.E."/>
            <person name="Valle G."/>
            <person name="Morgante M."/>
            <person name="Caboche M."/>
            <person name="Adam-Blondon A.-F."/>
            <person name="Weissenbach J."/>
            <person name="Quetier F."/>
            <person name="Wincker P."/>
        </authorList>
    </citation>
    <scope>NUCLEOTIDE SEQUENCE [LARGE SCALE GENOMIC DNA]</scope>
    <source>
        <strain evidence="2">cv. Pinot noir / PN40024</strain>
    </source>
</reference>
<proteinExistence type="predicted"/>
<organism evidence="1 2">
    <name type="scientific">Vitis vinifera</name>
    <name type="common">Grape</name>
    <dbReference type="NCBI Taxonomy" id="29760"/>
    <lineage>
        <taxon>Eukaryota</taxon>
        <taxon>Viridiplantae</taxon>
        <taxon>Streptophyta</taxon>
        <taxon>Embryophyta</taxon>
        <taxon>Tracheophyta</taxon>
        <taxon>Spermatophyta</taxon>
        <taxon>Magnoliopsida</taxon>
        <taxon>eudicotyledons</taxon>
        <taxon>Gunneridae</taxon>
        <taxon>Pentapetalae</taxon>
        <taxon>rosids</taxon>
        <taxon>Vitales</taxon>
        <taxon>Vitaceae</taxon>
        <taxon>Viteae</taxon>
        <taxon>Vitis</taxon>
    </lineage>
</organism>
<gene>
    <name evidence="1" type="ordered locus">VIT_15s0024g01180</name>
</gene>
<dbReference type="PaxDb" id="29760-VIT_15s0024g01180.t01"/>
<dbReference type="InParanoid" id="D7UB59"/>
<dbReference type="AlphaFoldDB" id="D7UB59"/>
<dbReference type="Proteomes" id="UP000009183">
    <property type="component" value="Chromosome 15"/>
</dbReference>